<dbReference type="AlphaFoldDB" id="A0A1H9T1F8"/>
<keyword evidence="1" id="KW-0175">Coiled coil</keyword>
<sequence>MSNIKKNEVKGVFRFLAIRPLEGCDERYRKNLKSGTIYQFYNQYIFDLDKTAGASGSAKILKVSVPETPMDSLYNTTSGDDRPIAVNVSAVVGRNGSGKSTLIELLFAAVYLFSSELGVLPTPEDNEKEEERLQAELDANPNGEREKLEEEKLNQRLDEILQQENIVKKVNELKNAIGESLNEKSKIQNELGWLKRKISELQSAQKELSAMQAGLRVELIYQIANQVFVLRIDEGQQGAQCRLELIESNLPKTASDIDTKLLNSGSYQKKLGEAFFYNVSVNYSHYSLNASKMGGWINLLFHKNDGYKTPLVINPMRTNGNFKINDEILRAKYRLLSNLMIERKISKEKQIYLTEKQYVSKIRFTLIKDKVGEESIKRGSNITSGTSDLDIITNNVFAELGIEDQKILMSNQHPFQSEMDKYAIKKVKKIADQYDEYKGFRKSNNTPSEVDYDQITKNLLEEESHVAFKLKQLVNFFRYSSLDSKENAFKQRNALDQYDFTLEDLVKWAKDATTENMVMHLPPSFFDIEIYLQEKDAESESPFSSLSSGEQQLIHASQSVIYHINNINSVTGSRFDRVKYRNINIIYDEIELYFHPEYQRQFISRIIRSLKSVHLGKKSHINAINFLFLTHSPFILSDIPSSNILFLQSDAVPETDISAFKTFGANIHDLLQLSFFLKDGSMGEFARHKINETISFINYKRLNNELLNFKEELSIDEKDLKDNIKEQLSILSRNSINLDLSFHRALVSQIDEPLLRTKLQEMLGEIDNQYRIDELSKKIEQLEKEKLTLEKNA</sequence>
<reference evidence="2 3" key="1">
    <citation type="submission" date="2016-10" db="EMBL/GenBank/DDBJ databases">
        <authorList>
            <person name="de Groot N.N."/>
        </authorList>
    </citation>
    <scope>NUCLEOTIDE SEQUENCE [LARGE SCALE GENOMIC DNA]</scope>
    <source>
        <strain evidence="2 3">DSM 18610</strain>
    </source>
</reference>
<proteinExistence type="predicted"/>
<gene>
    <name evidence="2" type="ORF">SAMN04488023_12042</name>
</gene>
<protein>
    <submittedName>
        <fullName evidence="2">ABC transporter</fullName>
    </submittedName>
</protein>
<name>A0A1H9T1F8_9SPHI</name>
<organism evidence="2 3">
    <name type="scientific">Pedobacter rhizosphaerae</name>
    <dbReference type="NCBI Taxonomy" id="390241"/>
    <lineage>
        <taxon>Bacteria</taxon>
        <taxon>Pseudomonadati</taxon>
        <taxon>Bacteroidota</taxon>
        <taxon>Sphingobacteriia</taxon>
        <taxon>Sphingobacteriales</taxon>
        <taxon>Sphingobacteriaceae</taxon>
        <taxon>Pedobacter</taxon>
    </lineage>
</organism>
<keyword evidence="3" id="KW-1185">Reference proteome</keyword>
<dbReference type="InterPro" id="IPR027417">
    <property type="entry name" value="P-loop_NTPase"/>
</dbReference>
<feature type="coiled-coil region" evidence="1">
    <location>
        <begin position="765"/>
        <end position="792"/>
    </location>
</feature>
<dbReference type="EMBL" id="FOGG01000020">
    <property type="protein sequence ID" value="SER90907.1"/>
    <property type="molecule type" value="Genomic_DNA"/>
</dbReference>
<dbReference type="Proteomes" id="UP000199572">
    <property type="component" value="Unassembled WGS sequence"/>
</dbReference>
<evidence type="ECO:0000313" key="2">
    <source>
        <dbReference type="EMBL" id="SER90907.1"/>
    </source>
</evidence>
<dbReference type="Gene3D" id="3.40.50.300">
    <property type="entry name" value="P-loop containing nucleotide triphosphate hydrolases"/>
    <property type="match status" value="1"/>
</dbReference>
<accession>A0A1H9T1F8</accession>
<dbReference type="SUPFAM" id="SSF52540">
    <property type="entry name" value="P-loop containing nucleoside triphosphate hydrolases"/>
    <property type="match status" value="1"/>
</dbReference>
<evidence type="ECO:0000256" key="1">
    <source>
        <dbReference type="SAM" id="Coils"/>
    </source>
</evidence>
<dbReference type="STRING" id="390241.SAMN04488023_12042"/>
<feature type="coiled-coil region" evidence="1">
    <location>
        <begin position="143"/>
        <end position="214"/>
    </location>
</feature>
<evidence type="ECO:0000313" key="3">
    <source>
        <dbReference type="Proteomes" id="UP000199572"/>
    </source>
</evidence>
<dbReference type="OrthoDB" id="997844at2"/>